<dbReference type="PRINTS" id="PR00506">
    <property type="entry name" value="D21N6MTFRASE"/>
</dbReference>
<dbReference type="GO" id="GO:0008170">
    <property type="term" value="F:N-methyltransferase activity"/>
    <property type="evidence" value="ECO:0007669"/>
    <property type="project" value="InterPro"/>
</dbReference>
<protein>
    <recommendedName>
        <fullName evidence="5">DNA methylase N-4/N-6 domain-containing protein</fullName>
    </recommendedName>
</protein>
<evidence type="ECO:0000256" key="4">
    <source>
        <dbReference type="ARBA" id="ARBA00022691"/>
    </source>
</evidence>
<keyword evidence="3" id="KW-0808">Transferase</keyword>
<dbReference type="InterPro" id="IPR029063">
    <property type="entry name" value="SAM-dependent_MTases_sf"/>
</dbReference>
<comment type="similarity">
    <text evidence="1">Belongs to the N(4)/N(6)-methyltransferase family.</text>
</comment>
<proteinExistence type="inferred from homology"/>
<organism evidence="6 7">
    <name type="scientific">Candidatus Falkowbacteria bacterium RBG_13_39_14</name>
    <dbReference type="NCBI Taxonomy" id="1797985"/>
    <lineage>
        <taxon>Bacteria</taxon>
        <taxon>Candidatus Falkowiibacteriota</taxon>
    </lineage>
</organism>
<evidence type="ECO:0000313" key="6">
    <source>
        <dbReference type="EMBL" id="OGF21145.1"/>
    </source>
</evidence>
<evidence type="ECO:0000256" key="3">
    <source>
        <dbReference type="ARBA" id="ARBA00022679"/>
    </source>
</evidence>
<name>A0A1F5S379_9BACT</name>
<feature type="domain" description="DNA methylase N-4/N-6" evidence="5">
    <location>
        <begin position="117"/>
        <end position="431"/>
    </location>
</feature>
<accession>A0A1F5S379</accession>
<dbReference type="PIRSF" id="PIRSF015855">
    <property type="entry name" value="TypeIII_Mtase_mKpnI"/>
    <property type="match status" value="1"/>
</dbReference>
<dbReference type="PROSITE" id="PS00092">
    <property type="entry name" value="N6_MTASE"/>
    <property type="match status" value="1"/>
</dbReference>
<dbReference type="InterPro" id="IPR002052">
    <property type="entry name" value="DNA_methylase_N6_adenine_CS"/>
</dbReference>
<dbReference type="Pfam" id="PF01555">
    <property type="entry name" value="N6_N4_Mtase"/>
    <property type="match status" value="1"/>
</dbReference>
<dbReference type="EMBL" id="MFFS01000070">
    <property type="protein sequence ID" value="OGF21145.1"/>
    <property type="molecule type" value="Genomic_DNA"/>
</dbReference>
<dbReference type="GO" id="GO:0032259">
    <property type="term" value="P:methylation"/>
    <property type="evidence" value="ECO:0007669"/>
    <property type="project" value="UniProtKB-KW"/>
</dbReference>
<dbReference type="AlphaFoldDB" id="A0A1F5S379"/>
<evidence type="ECO:0000313" key="7">
    <source>
        <dbReference type="Proteomes" id="UP000178323"/>
    </source>
</evidence>
<keyword evidence="4" id="KW-0949">S-adenosyl-L-methionine</keyword>
<dbReference type="SUPFAM" id="SSF53335">
    <property type="entry name" value="S-adenosyl-L-methionine-dependent methyltransferases"/>
    <property type="match status" value="1"/>
</dbReference>
<gene>
    <name evidence="6" type="ORF">A2Y83_02340</name>
</gene>
<evidence type="ECO:0000256" key="1">
    <source>
        <dbReference type="ARBA" id="ARBA00006594"/>
    </source>
</evidence>
<dbReference type="InterPro" id="IPR002941">
    <property type="entry name" value="DNA_methylase_N4/N6"/>
</dbReference>
<evidence type="ECO:0000256" key="2">
    <source>
        <dbReference type="ARBA" id="ARBA00022603"/>
    </source>
</evidence>
<comment type="caution">
    <text evidence="6">The sequence shown here is derived from an EMBL/GenBank/DDBJ whole genome shotgun (WGS) entry which is preliminary data.</text>
</comment>
<dbReference type="Proteomes" id="UP000178323">
    <property type="component" value="Unassembled WGS sequence"/>
</dbReference>
<keyword evidence="2" id="KW-0489">Methyltransferase</keyword>
<sequence>MNINGKFLNERKEVALVWPFKDCVLEGGMTKEDEKRKEIFFNEILAQDEIDKLLTPKVLTNWKRYSQEGVSSLCHSRESGNPVLRRDENGAIRENLIIKGNNLLALHCLRKRFQNKIKLIYIDPPYNTGNDSFGYNDNFNHSTRLTFMKNRLEAARELLRDDGVIFISCDDNEQAYLKVLCDEVFDRDNFVGTVISRSTPNARDYGAIAKMHEYIHIFSKNIYSCAMYKIEDKNREFTYEDKIGKFNIHPLYNSNVHFNIENRKNLYYPFYLNPNQKIDDEFFEISLTKQDGWIEIYPPKSKKDNVQFVWRWGKDKAKSELNINIIGYQNGDGIFRIMQKMRTDEQLPRSIWDAKEFSNRRGTEDLQKLFGTKKFGYPKSEYLLKRILGISTKEKDIVLDFFAGSGTTGAVAHKMNRQYILIEQMDYIHDLPEERLKKVIGKKLKKPGKMFEEIEFDDGGISKEVNWRGGGDFVYCELMKYNEDFMDRIQMADTTQKLINIWKDIKEKWFMNYQVDLKKFEAGLDEFKKFPIDKQKRTLIATLNKNQLYVNLSEIGSYRI</sequence>
<evidence type="ECO:0000259" key="5">
    <source>
        <dbReference type="Pfam" id="PF01555"/>
    </source>
</evidence>
<dbReference type="InterPro" id="IPR002295">
    <property type="entry name" value="N4/N6-MTase_EcoPI_Mod-like"/>
</dbReference>
<dbReference type="Gene3D" id="3.40.50.150">
    <property type="entry name" value="Vaccinia Virus protein VP39"/>
    <property type="match status" value="1"/>
</dbReference>
<reference evidence="6 7" key="1">
    <citation type="journal article" date="2016" name="Nat. Commun.">
        <title>Thousands of microbial genomes shed light on interconnected biogeochemical processes in an aquifer system.</title>
        <authorList>
            <person name="Anantharaman K."/>
            <person name="Brown C.T."/>
            <person name="Hug L.A."/>
            <person name="Sharon I."/>
            <person name="Castelle C.J."/>
            <person name="Probst A.J."/>
            <person name="Thomas B.C."/>
            <person name="Singh A."/>
            <person name="Wilkins M.J."/>
            <person name="Karaoz U."/>
            <person name="Brodie E.L."/>
            <person name="Williams K.H."/>
            <person name="Hubbard S.S."/>
            <person name="Banfield J.F."/>
        </authorList>
    </citation>
    <scope>NUCLEOTIDE SEQUENCE [LARGE SCALE GENOMIC DNA]</scope>
</reference>
<dbReference type="GO" id="GO:0003677">
    <property type="term" value="F:DNA binding"/>
    <property type="evidence" value="ECO:0007669"/>
    <property type="project" value="InterPro"/>
</dbReference>